<evidence type="ECO:0000259" key="6">
    <source>
        <dbReference type="PROSITE" id="PS51296"/>
    </source>
</evidence>
<dbReference type="GO" id="GO:0046872">
    <property type="term" value="F:metal ion binding"/>
    <property type="evidence" value="ECO:0007669"/>
    <property type="project" value="UniProtKB-KW"/>
</dbReference>
<evidence type="ECO:0000256" key="2">
    <source>
        <dbReference type="ARBA" id="ARBA00022723"/>
    </source>
</evidence>
<dbReference type="PROSITE" id="PS51296">
    <property type="entry name" value="RIESKE"/>
    <property type="match status" value="1"/>
</dbReference>
<keyword evidence="4" id="KW-0411">Iron-sulfur</keyword>
<dbReference type="EMBL" id="VXIV02000839">
    <property type="protein sequence ID" value="KAF6035727.1"/>
    <property type="molecule type" value="Genomic_DNA"/>
</dbReference>
<dbReference type="Gene3D" id="2.102.10.10">
    <property type="entry name" value="Rieske [2Fe-2S] iron-sulphur domain"/>
    <property type="match status" value="1"/>
</dbReference>
<dbReference type="Proteomes" id="UP000593567">
    <property type="component" value="Unassembled WGS sequence"/>
</dbReference>
<keyword evidence="8" id="KW-1185">Reference proteome</keyword>
<sequence length="256" mass="28527">MNEHIHFSSQPLHVQTANTQPLADTESSQLAHLSPMCGWQKKETPSPHKLFVSPTKHKSKPSADQISSPVKRQLMPLCYSGDEAVGVSPTKSDYGSSLSGSSTNTDTTDDSSENLLYFKVPDLRLNDLYDWSQKVNECRVTTVNPAKGLVTQKSSAGSTVDVNEELIALFRYGTSVFAVLERCPHADIELLPDVSSICVTCPWHSWKIDLTSGKVLFPPHRTQRAKVFQTMLDDDGQIWIGFDAFNTRYFNLNTDF</sequence>
<dbReference type="PANTHER" id="PTHR21496:SF25">
    <property type="entry name" value="RIESKE DOMAIN-CONTAINING PROTEIN"/>
    <property type="match status" value="1"/>
</dbReference>
<dbReference type="OrthoDB" id="426882at2759"/>
<accession>A0A7J7KBR6</accession>
<keyword evidence="3" id="KW-0408">Iron</keyword>
<evidence type="ECO:0000256" key="5">
    <source>
        <dbReference type="SAM" id="MobiDB-lite"/>
    </source>
</evidence>
<dbReference type="AlphaFoldDB" id="A0A7J7KBR6"/>
<dbReference type="InterPro" id="IPR036922">
    <property type="entry name" value="Rieske_2Fe-2S_sf"/>
</dbReference>
<feature type="compositionally biased region" description="Polar residues" evidence="5">
    <location>
        <begin position="7"/>
        <end position="31"/>
    </location>
</feature>
<dbReference type="PANTHER" id="PTHR21496">
    <property type="entry name" value="FERREDOXIN-RELATED"/>
    <property type="match status" value="1"/>
</dbReference>
<protein>
    <recommendedName>
        <fullName evidence="6">Rieske domain-containing protein</fullName>
    </recommendedName>
</protein>
<evidence type="ECO:0000256" key="3">
    <source>
        <dbReference type="ARBA" id="ARBA00023004"/>
    </source>
</evidence>
<keyword evidence="1" id="KW-0001">2Fe-2S</keyword>
<feature type="region of interest" description="Disordered" evidence="5">
    <location>
        <begin position="88"/>
        <end position="111"/>
    </location>
</feature>
<proteinExistence type="predicted"/>
<evidence type="ECO:0000313" key="8">
    <source>
        <dbReference type="Proteomes" id="UP000593567"/>
    </source>
</evidence>
<dbReference type="GO" id="GO:0051537">
    <property type="term" value="F:2 iron, 2 sulfur cluster binding"/>
    <property type="evidence" value="ECO:0007669"/>
    <property type="project" value="UniProtKB-KW"/>
</dbReference>
<name>A0A7J7KBR6_BUGNE</name>
<dbReference type="SUPFAM" id="SSF50022">
    <property type="entry name" value="ISP domain"/>
    <property type="match status" value="1"/>
</dbReference>
<feature type="compositionally biased region" description="Low complexity" evidence="5">
    <location>
        <begin position="92"/>
        <end position="106"/>
    </location>
</feature>
<dbReference type="Pfam" id="PF00355">
    <property type="entry name" value="Rieske"/>
    <property type="match status" value="1"/>
</dbReference>
<feature type="region of interest" description="Disordered" evidence="5">
    <location>
        <begin position="1"/>
        <end position="68"/>
    </location>
</feature>
<dbReference type="InterPro" id="IPR017941">
    <property type="entry name" value="Rieske_2Fe-2S"/>
</dbReference>
<gene>
    <name evidence="7" type="ORF">EB796_005963</name>
</gene>
<feature type="domain" description="Rieske" evidence="6">
    <location>
        <begin position="148"/>
        <end position="240"/>
    </location>
</feature>
<evidence type="ECO:0000256" key="4">
    <source>
        <dbReference type="ARBA" id="ARBA00023014"/>
    </source>
</evidence>
<evidence type="ECO:0000256" key="1">
    <source>
        <dbReference type="ARBA" id="ARBA00022714"/>
    </source>
</evidence>
<keyword evidence="2" id="KW-0479">Metal-binding</keyword>
<organism evidence="7 8">
    <name type="scientific">Bugula neritina</name>
    <name type="common">Brown bryozoan</name>
    <name type="synonym">Sertularia neritina</name>
    <dbReference type="NCBI Taxonomy" id="10212"/>
    <lineage>
        <taxon>Eukaryota</taxon>
        <taxon>Metazoa</taxon>
        <taxon>Spiralia</taxon>
        <taxon>Lophotrochozoa</taxon>
        <taxon>Bryozoa</taxon>
        <taxon>Gymnolaemata</taxon>
        <taxon>Cheilostomatida</taxon>
        <taxon>Flustrina</taxon>
        <taxon>Buguloidea</taxon>
        <taxon>Bugulidae</taxon>
        <taxon>Bugula</taxon>
    </lineage>
</organism>
<comment type="caution">
    <text evidence="7">The sequence shown here is derived from an EMBL/GenBank/DDBJ whole genome shotgun (WGS) entry which is preliminary data.</text>
</comment>
<reference evidence="7" key="1">
    <citation type="submission" date="2020-06" db="EMBL/GenBank/DDBJ databases">
        <title>Draft genome of Bugula neritina, a colonial animal packing powerful symbionts and potential medicines.</title>
        <authorList>
            <person name="Rayko M."/>
        </authorList>
    </citation>
    <scope>NUCLEOTIDE SEQUENCE [LARGE SCALE GENOMIC DNA]</scope>
    <source>
        <strain evidence="7">Kwan_BN1</strain>
    </source>
</reference>
<evidence type="ECO:0000313" key="7">
    <source>
        <dbReference type="EMBL" id="KAF6035727.1"/>
    </source>
</evidence>